<keyword evidence="1" id="KW-1133">Transmembrane helix</keyword>
<evidence type="ECO:0000256" key="1">
    <source>
        <dbReference type="SAM" id="Phobius"/>
    </source>
</evidence>
<organism evidence="2 3">
    <name type="scientific">Candidatus Roizmanbacteria bacterium RIFOXYA1_FULL_41_12</name>
    <dbReference type="NCBI Taxonomy" id="1802082"/>
    <lineage>
        <taxon>Bacteria</taxon>
        <taxon>Candidatus Roizmaniibacteriota</taxon>
    </lineage>
</organism>
<keyword evidence="1" id="KW-0812">Transmembrane</keyword>
<name>A0A1F7KB03_9BACT</name>
<gene>
    <name evidence="2" type="ORF">A2209_00400</name>
</gene>
<evidence type="ECO:0000313" key="2">
    <source>
        <dbReference type="EMBL" id="OGK65017.1"/>
    </source>
</evidence>
<sequence length="177" mass="20418">MAKHFRFNLLVKKEKAVFTEAVSFLNSYAKYVIVLTQILVLIVFFVKIVLDQTVIDLKETIDQKNQIILTATEMINNNNLTARKLIEISKILETNDYRYSSLKLVLTNIPKSITVNGIHLQQNKIVLEAQGNRPLDIQKMQVRLSNKIKGKVIIDQISKKTSVYYFKLSVNYEEQQG</sequence>
<comment type="caution">
    <text evidence="2">The sequence shown here is derived from an EMBL/GenBank/DDBJ whole genome shotgun (WGS) entry which is preliminary data.</text>
</comment>
<feature type="transmembrane region" description="Helical" evidence="1">
    <location>
        <begin position="28"/>
        <end position="50"/>
    </location>
</feature>
<keyword evidence="1" id="KW-0472">Membrane</keyword>
<reference evidence="2 3" key="1">
    <citation type="journal article" date="2016" name="Nat. Commun.">
        <title>Thousands of microbial genomes shed light on interconnected biogeochemical processes in an aquifer system.</title>
        <authorList>
            <person name="Anantharaman K."/>
            <person name="Brown C.T."/>
            <person name="Hug L.A."/>
            <person name="Sharon I."/>
            <person name="Castelle C.J."/>
            <person name="Probst A.J."/>
            <person name="Thomas B.C."/>
            <person name="Singh A."/>
            <person name="Wilkins M.J."/>
            <person name="Karaoz U."/>
            <person name="Brodie E.L."/>
            <person name="Williams K.H."/>
            <person name="Hubbard S.S."/>
            <person name="Banfield J.F."/>
        </authorList>
    </citation>
    <scope>NUCLEOTIDE SEQUENCE [LARGE SCALE GENOMIC DNA]</scope>
</reference>
<evidence type="ECO:0008006" key="4">
    <source>
        <dbReference type="Google" id="ProtNLM"/>
    </source>
</evidence>
<dbReference type="AlphaFoldDB" id="A0A1F7KB03"/>
<dbReference type="EMBL" id="MGBG01000012">
    <property type="protein sequence ID" value="OGK65017.1"/>
    <property type="molecule type" value="Genomic_DNA"/>
</dbReference>
<accession>A0A1F7KB03</accession>
<dbReference type="Proteomes" id="UP000178450">
    <property type="component" value="Unassembled WGS sequence"/>
</dbReference>
<protein>
    <recommendedName>
        <fullName evidence="4">Fimbrial assembly protein</fullName>
    </recommendedName>
</protein>
<evidence type="ECO:0000313" key="3">
    <source>
        <dbReference type="Proteomes" id="UP000178450"/>
    </source>
</evidence>
<proteinExistence type="predicted"/>